<keyword evidence="1" id="KW-0732">Signal</keyword>
<comment type="caution">
    <text evidence="2">The sequence shown here is derived from an EMBL/GenBank/DDBJ whole genome shotgun (WGS) entry which is preliminary data.</text>
</comment>
<accession>A0A2S7S029</accession>
<sequence>MKTYTKLFGTVAMMGTLLGAGAASVAATTFNGQADGNIPVTGRVGLDNTVDPGVNPPTNPDEMINVTVPTSAVFFTTGASGHTDIESPSYTVTNNSAWDVNINVTELANPVEFQSLDSLTLSVDVGGASSIVPIVATGSPLNNSASFMSLTRNAAEGGTNPVGNFNFVGTAIPNTNTSDVIVPTFDMVLQFQAVVPSP</sequence>
<evidence type="ECO:0000256" key="1">
    <source>
        <dbReference type="SAM" id="SignalP"/>
    </source>
</evidence>
<dbReference type="EMBL" id="PUAP01000002">
    <property type="protein sequence ID" value="PQF25884.1"/>
    <property type="molecule type" value="Genomic_DNA"/>
</dbReference>
<feature type="signal peptide" evidence="1">
    <location>
        <begin position="1"/>
        <end position="22"/>
    </location>
</feature>
<feature type="chain" id="PRO_5039420468" description="WxL domain-containing protein" evidence="1">
    <location>
        <begin position="23"/>
        <end position="198"/>
    </location>
</feature>
<evidence type="ECO:0000313" key="3">
    <source>
        <dbReference type="Proteomes" id="UP000237934"/>
    </source>
</evidence>
<name>A0A2S7S029_ENTMU</name>
<protein>
    <recommendedName>
        <fullName evidence="4">WxL domain-containing protein</fullName>
    </recommendedName>
</protein>
<proteinExistence type="predicted"/>
<dbReference type="AlphaFoldDB" id="A0A2S7S029"/>
<organism evidence="2 3">
    <name type="scientific">Enterococcus mundtii</name>
    <dbReference type="NCBI Taxonomy" id="53346"/>
    <lineage>
        <taxon>Bacteria</taxon>
        <taxon>Bacillati</taxon>
        <taxon>Bacillota</taxon>
        <taxon>Bacilli</taxon>
        <taxon>Lactobacillales</taxon>
        <taxon>Enterococcaceae</taxon>
        <taxon>Enterococcus</taxon>
    </lineage>
</organism>
<reference evidence="2 3" key="1">
    <citation type="journal article" date="2018" name="Pathog. Dis.">
        <title>Whole-genome sequencing based characterization of antimicrobial resistance in Enterococcus.</title>
        <authorList>
            <person name="Tyson G."/>
        </authorList>
    </citation>
    <scope>NUCLEOTIDE SEQUENCE [LARGE SCALE GENOMIC DNA]</scope>
    <source>
        <strain evidence="2 3">CVM N55263</strain>
    </source>
</reference>
<evidence type="ECO:0000313" key="2">
    <source>
        <dbReference type="EMBL" id="PQF25884.1"/>
    </source>
</evidence>
<dbReference type="Proteomes" id="UP000237934">
    <property type="component" value="Unassembled WGS sequence"/>
</dbReference>
<dbReference type="RefSeq" id="WP_104870662.1">
    <property type="nucleotide sequence ID" value="NZ_PUAP01000002.1"/>
</dbReference>
<gene>
    <name evidence="2" type="ORF">CUS89_00805</name>
</gene>
<evidence type="ECO:0008006" key="4">
    <source>
        <dbReference type="Google" id="ProtNLM"/>
    </source>
</evidence>